<keyword evidence="3" id="KW-0378">Hydrolase</keyword>
<dbReference type="SMART" id="SM00487">
    <property type="entry name" value="DEXDc"/>
    <property type="match status" value="1"/>
</dbReference>
<keyword evidence="3" id="KW-0547">Nucleotide-binding</keyword>
<dbReference type="InterPro" id="IPR001650">
    <property type="entry name" value="Helicase_C-like"/>
</dbReference>
<dbReference type="SUPFAM" id="SSF52540">
    <property type="entry name" value="P-loop containing nucleoside triphosphate hydrolases"/>
    <property type="match status" value="1"/>
</dbReference>
<keyword evidence="3" id="KW-0067">ATP-binding</keyword>
<dbReference type="GO" id="GO:0005524">
    <property type="term" value="F:ATP binding"/>
    <property type="evidence" value="ECO:0007669"/>
    <property type="project" value="InterPro"/>
</dbReference>
<dbReference type="SMART" id="SM00490">
    <property type="entry name" value="HELICc"/>
    <property type="match status" value="1"/>
</dbReference>
<dbReference type="PROSITE" id="PS51194">
    <property type="entry name" value="HELICASE_CTER"/>
    <property type="match status" value="1"/>
</dbReference>
<feature type="domain" description="Helicase C-terminal" evidence="2">
    <location>
        <begin position="250"/>
        <end position="411"/>
    </location>
</feature>
<dbReference type="GO" id="GO:0003677">
    <property type="term" value="F:DNA binding"/>
    <property type="evidence" value="ECO:0007669"/>
    <property type="project" value="InterPro"/>
</dbReference>
<dbReference type="GO" id="GO:0004386">
    <property type="term" value="F:helicase activity"/>
    <property type="evidence" value="ECO:0007669"/>
    <property type="project" value="UniProtKB-KW"/>
</dbReference>
<dbReference type="InterPro" id="IPR006935">
    <property type="entry name" value="Helicase/UvrB_N"/>
</dbReference>
<evidence type="ECO:0000313" key="4">
    <source>
        <dbReference type="Proteomes" id="UP000641625"/>
    </source>
</evidence>
<dbReference type="InterPro" id="IPR050742">
    <property type="entry name" value="Helicase_Restrict-Modif_Enz"/>
</dbReference>
<dbReference type="Pfam" id="PF00271">
    <property type="entry name" value="Helicase_C"/>
    <property type="match status" value="1"/>
</dbReference>
<dbReference type="RefSeq" id="WP_170098901.1">
    <property type="nucleotide sequence ID" value="NZ_WOWA01000011.1"/>
</dbReference>
<gene>
    <name evidence="3" type="ORF">GOC77_20080</name>
</gene>
<dbReference type="Proteomes" id="UP000641625">
    <property type="component" value="Unassembled WGS sequence"/>
</dbReference>
<dbReference type="InterPro" id="IPR027417">
    <property type="entry name" value="P-loop_NTPase"/>
</dbReference>
<comment type="caution">
    <text evidence="3">The sequence shown here is derived from an EMBL/GenBank/DDBJ whole genome shotgun (WGS) entry which is preliminary data.</text>
</comment>
<accession>A0A847UNS3</accession>
<dbReference type="GO" id="GO:0140097">
    <property type="term" value="F:catalytic activity, acting on DNA"/>
    <property type="evidence" value="ECO:0007669"/>
    <property type="project" value="UniProtKB-ARBA"/>
</dbReference>
<dbReference type="CDD" id="cd17926">
    <property type="entry name" value="DEXHc_RE"/>
    <property type="match status" value="1"/>
</dbReference>
<dbReference type="Gene3D" id="3.40.50.300">
    <property type="entry name" value="P-loop containing nucleotide triphosphate hydrolases"/>
    <property type="match status" value="2"/>
</dbReference>
<evidence type="ECO:0000313" key="3">
    <source>
        <dbReference type="EMBL" id="NLV15559.1"/>
    </source>
</evidence>
<dbReference type="GO" id="GO:0005829">
    <property type="term" value="C:cytosol"/>
    <property type="evidence" value="ECO:0007669"/>
    <property type="project" value="TreeGrafter"/>
</dbReference>
<keyword evidence="3" id="KW-0347">Helicase</keyword>
<organism evidence="3 4">
    <name type="scientific">Haloarcula argentinensis</name>
    <dbReference type="NCBI Taxonomy" id="43776"/>
    <lineage>
        <taxon>Archaea</taxon>
        <taxon>Methanobacteriati</taxon>
        <taxon>Methanobacteriota</taxon>
        <taxon>Stenosarchaea group</taxon>
        <taxon>Halobacteria</taxon>
        <taxon>Halobacteriales</taxon>
        <taxon>Haloarculaceae</taxon>
        <taxon>Haloarcula</taxon>
    </lineage>
</organism>
<name>A0A847UNS3_HALAR</name>
<dbReference type="EMBL" id="WOWA01000011">
    <property type="protein sequence ID" value="NLV15559.1"/>
    <property type="molecule type" value="Genomic_DNA"/>
</dbReference>
<dbReference type="InterPro" id="IPR014001">
    <property type="entry name" value="Helicase_ATP-bd"/>
</dbReference>
<reference evidence="3" key="1">
    <citation type="submission" date="2019-12" db="EMBL/GenBank/DDBJ databases">
        <title>Whole genome sequencing of Haloarcula argentinensis strain pws5.</title>
        <authorList>
            <person name="Verma D.K."/>
            <person name="Gopal K."/>
            <person name="Prasad E.S."/>
        </authorList>
    </citation>
    <scope>NUCLEOTIDE SEQUENCE</scope>
    <source>
        <strain evidence="3">Pws5</strain>
    </source>
</reference>
<dbReference type="GO" id="GO:0016787">
    <property type="term" value="F:hydrolase activity"/>
    <property type="evidence" value="ECO:0007669"/>
    <property type="project" value="InterPro"/>
</dbReference>
<protein>
    <submittedName>
        <fullName evidence="3">DEAD/DEAH box helicase</fullName>
    </submittedName>
</protein>
<evidence type="ECO:0000259" key="2">
    <source>
        <dbReference type="PROSITE" id="PS51194"/>
    </source>
</evidence>
<dbReference type="PROSITE" id="PS51192">
    <property type="entry name" value="HELICASE_ATP_BIND_1"/>
    <property type="match status" value="1"/>
</dbReference>
<dbReference type="PANTHER" id="PTHR47396:SF1">
    <property type="entry name" value="ATP-DEPENDENT HELICASE IRC3-RELATED"/>
    <property type="match status" value="1"/>
</dbReference>
<sequence>MAFFENNRSAVNFPPLPSSVAPGFRDCQKGAYWAIKSHFTAHAEDPAIISMPTGAGKTAVMMLAAFERKAETVLVICPSNAVKEQHYERFSNLEDLDVIGALDDSDATPTVDTIDEWMTSEDAWRALDTNDVVIALPNTISPVNNQKDVDEQIQLPPDDLFDLVLIDEAHHASAESWRVLIDHVSGTDTIMFTATPYRHDRQSIPGKLSYHYPLSEAYDKGIYQSVNFDLIESTDVPSGFDSVSATLRNKVKTALERIQEETPEASMLARAGSISDANKLAEKYTNEGLDVVAVHSNTSNEADAVRKLRRGDLDGIVVVDKFGEGMDIENLQVIAFHAPPQSFPYMIQIIGRAARKSDNTHSGASVYADATEIDSDQTAETVRRLYQESAAWEEIVPDAIDKFVGRQKDRSPLRITEERNRIDESRLEPSFSVRVFSLENVSVDFTAETDPSSSVNISRLQQSNGDNFVGFITVSEKSPQWATKTNLTELQHDLHLFYKPQKSELLFEYSSSRGRANKLRKSLLDSTAPTISGDKLARVLRETNGVQYKITGLANSAIPGGKTPQYKTFSGTDVLGAVQPSDARVFTRGHIFAELGDGSNRGISSSSGKIWSNKKENIQDFKKWCDNLATALDGPQVDGVPGLEFLDNMKPVGRFESKPIQVMLNPKLLNNNIQVEFPDSDQLTEVNGIDFELDGFDDRARTTLKLTIEIQLPSSKIQIAANYDVSVDQWTGDIEDYRFVAQSGRKNTKIAGEEFLKQYPPYFYGKDGWMVTGGQQREVELKFEDIEDCFPSGKSVDWSSCDDIETEEPDNLYSRSVEEFLELWNRPEDNSVHETVVKYLKQNFDNQILFYDQKAGEAADFIQFNLDSREINFYHVKSRQKDKDPGISLKRVRKVQEQSLRTIPYIQSQELINHIQERNEEGPPQHFILGQDDFNQLIDGFIPQNWNYNIYVVHPGLETDIDMSRTENEHNVGIVLASCQEWLENIGANFHMLGA</sequence>
<evidence type="ECO:0000259" key="1">
    <source>
        <dbReference type="PROSITE" id="PS51192"/>
    </source>
</evidence>
<proteinExistence type="predicted"/>
<dbReference type="Pfam" id="PF04851">
    <property type="entry name" value="ResIII"/>
    <property type="match status" value="1"/>
</dbReference>
<dbReference type="PANTHER" id="PTHR47396">
    <property type="entry name" value="TYPE I RESTRICTION ENZYME ECOKI R PROTEIN"/>
    <property type="match status" value="1"/>
</dbReference>
<feature type="domain" description="Helicase ATP-binding" evidence="1">
    <location>
        <begin position="38"/>
        <end position="214"/>
    </location>
</feature>
<dbReference type="AlphaFoldDB" id="A0A847UNS3"/>